<dbReference type="EMBL" id="UINC01006567">
    <property type="protein sequence ID" value="SVA28310.1"/>
    <property type="molecule type" value="Genomic_DNA"/>
</dbReference>
<evidence type="ECO:0000256" key="1">
    <source>
        <dbReference type="ARBA" id="ARBA00004117"/>
    </source>
</evidence>
<dbReference type="InterPro" id="IPR000090">
    <property type="entry name" value="Flg_Motor_Flig"/>
</dbReference>
<name>A0A381UJL0_9ZZZZ</name>
<evidence type="ECO:0000256" key="6">
    <source>
        <dbReference type="ARBA" id="ARBA00022500"/>
    </source>
</evidence>
<feature type="domain" description="Flagellar motor switch protein FliG C-terminal" evidence="10">
    <location>
        <begin position="195"/>
        <end position="299"/>
    </location>
</feature>
<evidence type="ECO:0000256" key="4">
    <source>
        <dbReference type="ARBA" id="ARBA00021870"/>
    </source>
</evidence>
<dbReference type="InterPro" id="IPR023087">
    <property type="entry name" value="Flg_Motor_Flig_C"/>
</dbReference>
<comment type="similarity">
    <text evidence="3">Belongs to the FliG family.</text>
</comment>
<dbReference type="PANTHER" id="PTHR30534">
    <property type="entry name" value="FLAGELLAR MOTOR SWITCH PROTEIN FLIG"/>
    <property type="match status" value="1"/>
</dbReference>
<evidence type="ECO:0000256" key="9">
    <source>
        <dbReference type="ARBA" id="ARBA00023143"/>
    </source>
</evidence>
<sequence length="310" mass="34748">MITEYYKLAGIDKVAVLFSVIGEGVAIKLLKTLSESDVRRIRARAREMEAVSTALKKQILDEFYLAVISQKLKSEGEPESKKPFDFLEELADEQLIALLEVEEPRIIAIALAQVAPERQMKVLERLNPETKGQVLMQIGSLQNVPLEGIVNVASQLRTKSLYLPKGVEFARGGGKNVADILGQMSPFEEEQFLETITRENPELADEIKKYHLTFDDVLAYFPENLLRDLMNSVELDAIALALKGKNQEDVDKVINNLPKKKQAMYEPVEGATAKRDVDNAQKTIVDAARQMEKDGRFNLEDLLGSAEMVE</sequence>
<dbReference type="Pfam" id="PF14842">
    <property type="entry name" value="FliG_N"/>
    <property type="match status" value="1"/>
</dbReference>
<accession>A0A381UJL0</accession>
<gene>
    <name evidence="13" type="ORF">METZ01_LOCUS81164</name>
</gene>
<evidence type="ECO:0000256" key="2">
    <source>
        <dbReference type="ARBA" id="ARBA00004413"/>
    </source>
</evidence>
<dbReference type="InterPro" id="IPR011002">
    <property type="entry name" value="FliG_a-hlx"/>
</dbReference>
<dbReference type="GO" id="GO:0005886">
    <property type="term" value="C:plasma membrane"/>
    <property type="evidence" value="ECO:0007669"/>
    <property type="project" value="UniProtKB-SubCell"/>
</dbReference>
<comment type="subcellular location">
    <subcellularLocation>
        <location evidence="1">Bacterial flagellum basal body</location>
    </subcellularLocation>
    <subcellularLocation>
        <location evidence="2">Cell membrane</location>
        <topology evidence="2">Peripheral membrane protein</topology>
        <orientation evidence="2">Cytoplasmic side</orientation>
    </subcellularLocation>
</comment>
<dbReference type="GO" id="GO:0071973">
    <property type="term" value="P:bacterial-type flagellum-dependent cell motility"/>
    <property type="evidence" value="ECO:0007669"/>
    <property type="project" value="InterPro"/>
</dbReference>
<evidence type="ECO:0000313" key="13">
    <source>
        <dbReference type="EMBL" id="SVA28310.1"/>
    </source>
</evidence>
<evidence type="ECO:0000259" key="12">
    <source>
        <dbReference type="Pfam" id="PF14842"/>
    </source>
</evidence>
<dbReference type="GO" id="GO:0006935">
    <property type="term" value="P:chemotaxis"/>
    <property type="evidence" value="ECO:0007669"/>
    <property type="project" value="UniProtKB-KW"/>
</dbReference>
<organism evidence="13">
    <name type="scientific">marine metagenome</name>
    <dbReference type="NCBI Taxonomy" id="408172"/>
    <lineage>
        <taxon>unclassified sequences</taxon>
        <taxon>metagenomes</taxon>
        <taxon>ecological metagenomes</taxon>
    </lineage>
</organism>
<evidence type="ECO:0000256" key="8">
    <source>
        <dbReference type="ARBA" id="ARBA00023136"/>
    </source>
</evidence>
<evidence type="ECO:0000259" key="10">
    <source>
        <dbReference type="Pfam" id="PF01706"/>
    </source>
</evidence>
<dbReference type="SUPFAM" id="SSF48029">
    <property type="entry name" value="FliG"/>
    <property type="match status" value="2"/>
</dbReference>
<dbReference type="AlphaFoldDB" id="A0A381UJL0"/>
<dbReference type="InterPro" id="IPR028263">
    <property type="entry name" value="FliG_N"/>
</dbReference>
<dbReference type="InterPro" id="IPR032779">
    <property type="entry name" value="FliG_M"/>
</dbReference>
<keyword evidence="6" id="KW-0145">Chemotaxis</keyword>
<feature type="domain" description="Flagellar motor switch protein FliG middle" evidence="11">
    <location>
        <begin position="93"/>
        <end position="159"/>
    </location>
</feature>
<dbReference type="Pfam" id="PF01706">
    <property type="entry name" value="FliG_C"/>
    <property type="match status" value="1"/>
</dbReference>
<evidence type="ECO:0000259" key="11">
    <source>
        <dbReference type="Pfam" id="PF14841"/>
    </source>
</evidence>
<dbReference type="GO" id="GO:0003774">
    <property type="term" value="F:cytoskeletal motor activity"/>
    <property type="evidence" value="ECO:0007669"/>
    <property type="project" value="InterPro"/>
</dbReference>
<keyword evidence="5" id="KW-1003">Cell membrane</keyword>
<dbReference type="GO" id="GO:0009425">
    <property type="term" value="C:bacterial-type flagellum basal body"/>
    <property type="evidence" value="ECO:0007669"/>
    <property type="project" value="UniProtKB-SubCell"/>
</dbReference>
<proteinExistence type="inferred from homology"/>
<evidence type="ECO:0000256" key="7">
    <source>
        <dbReference type="ARBA" id="ARBA00022779"/>
    </source>
</evidence>
<protein>
    <recommendedName>
        <fullName evidence="4">Flagellar motor switch protein FliG</fullName>
    </recommendedName>
</protein>
<feature type="domain" description="Flagellar motor switch protein FliG N-terminal" evidence="12">
    <location>
        <begin position="7"/>
        <end position="77"/>
    </location>
</feature>
<keyword evidence="9" id="KW-0975">Bacterial flagellum</keyword>
<keyword evidence="8" id="KW-0472">Membrane</keyword>
<dbReference type="PRINTS" id="PR00954">
    <property type="entry name" value="FLGMOTORFLIG"/>
</dbReference>
<evidence type="ECO:0000256" key="5">
    <source>
        <dbReference type="ARBA" id="ARBA00022475"/>
    </source>
</evidence>
<reference evidence="13" key="1">
    <citation type="submission" date="2018-05" db="EMBL/GenBank/DDBJ databases">
        <authorList>
            <person name="Lanie J.A."/>
            <person name="Ng W.-L."/>
            <person name="Kazmierczak K.M."/>
            <person name="Andrzejewski T.M."/>
            <person name="Davidsen T.M."/>
            <person name="Wayne K.J."/>
            <person name="Tettelin H."/>
            <person name="Glass J.I."/>
            <person name="Rusch D."/>
            <person name="Podicherti R."/>
            <person name="Tsui H.-C.T."/>
            <person name="Winkler M.E."/>
        </authorList>
    </citation>
    <scope>NUCLEOTIDE SEQUENCE</scope>
</reference>
<dbReference type="Gene3D" id="1.10.220.30">
    <property type="match status" value="3"/>
</dbReference>
<keyword evidence="7" id="KW-0283">Flagellar rotation</keyword>
<evidence type="ECO:0000256" key="3">
    <source>
        <dbReference type="ARBA" id="ARBA00010299"/>
    </source>
</evidence>
<dbReference type="PANTHER" id="PTHR30534:SF0">
    <property type="entry name" value="FLAGELLAR MOTOR SWITCH PROTEIN FLIG"/>
    <property type="match status" value="1"/>
</dbReference>
<dbReference type="Pfam" id="PF14841">
    <property type="entry name" value="FliG_M"/>
    <property type="match status" value="1"/>
</dbReference>